<dbReference type="InterPro" id="IPR019886">
    <property type="entry name" value="Na_symporter_ssu"/>
</dbReference>
<proteinExistence type="predicted"/>
<feature type="domain" description="Sodium symporter small subunit" evidence="2">
    <location>
        <begin position="9"/>
        <end position="86"/>
    </location>
</feature>
<dbReference type="Proteomes" id="UP001273505">
    <property type="component" value="Unassembled WGS sequence"/>
</dbReference>
<protein>
    <submittedName>
        <fullName evidence="3">DUF4212 domain-containing protein</fullName>
    </submittedName>
</protein>
<name>A0ABU4RX03_9GAMM</name>
<gene>
    <name evidence="3" type="ORF">SCD92_02355</name>
</gene>
<reference evidence="3 4" key="1">
    <citation type="submission" date="2023-11" db="EMBL/GenBank/DDBJ databases">
        <title>Gilvimarinus fulvus sp. nov., isolated from the surface of Kelp.</title>
        <authorList>
            <person name="Sun Y.Y."/>
            <person name="Gong Y."/>
            <person name="Du Z.J."/>
        </authorList>
    </citation>
    <scope>NUCLEOTIDE SEQUENCE [LARGE SCALE GENOMIC DNA]</scope>
    <source>
        <strain evidence="3 4">SDUM040013</strain>
    </source>
</reference>
<keyword evidence="1" id="KW-0812">Transmembrane</keyword>
<evidence type="ECO:0000256" key="1">
    <source>
        <dbReference type="SAM" id="Phobius"/>
    </source>
</evidence>
<evidence type="ECO:0000313" key="3">
    <source>
        <dbReference type="EMBL" id="MDX6848183.1"/>
    </source>
</evidence>
<sequence>MSFASKDAAKAYWRANIRWLLILLSIWFAVSYGAGILFVDELNRIQIGGFKLGFWFAQQGSIYTFVVLIFVYVKVMNRLDHKFGVEEK</sequence>
<keyword evidence="4" id="KW-1185">Reference proteome</keyword>
<organism evidence="3 4">
    <name type="scientific">Gilvimarinus gilvus</name>
    <dbReference type="NCBI Taxonomy" id="3058038"/>
    <lineage>
        <taxon>Bacteria</taxon>
        <taxon>Pseudomonadati</taxon>
        <taxon>Pseudomonadota</taxon>
        <taxon>Gammaproteobacteria</taxon>
        <taxon>Cellvibrionales</taxon>
        <taxon>Cellvibrionaceae</taxon>
        <taxon>Gilvimarinus</taxon>
    </lineage>
</organism>
<comment type="caution">
    <text evidence="3">The sequence shown here is derived from an EMBL/GenBank/DDBJ whole genome shotgun (WGS) entry which is preliminary data.</text>
</comment>
<keyword evidence="1" id="KW-0472">Membrane</keyword>
<evidence type="ECO:0000259" key="2">
    <source>
        <dbReference type="Pfam" id="PF13937"/>
    </source>
</evidence>
<dbReference type="NCBIfam" id="TIGR03647">
    <property type="entry name" value="Na_symport_sm"/>
    <property type="match status" value="1"/>
</dbReference>
<feature type="transmembrane region" description="Helical" evidence="1">
    <location>
        <begin position="52"/>
        <end position="73"/>
    </location>
</feature>
<evidence type="ECO:0000313" key="4">
    <source>
        <dbReference type="Proteomes" id="UP001273505"/>
    </source>
</evidence>
<dbReference type="EMBL" id="JAXAFO010000002">
    <property type="protein sequence ID" value="MDX6848183.1"/>
    <property type="molecule type" value="Genomic_DNA"/>
</dbReference>
<dbReference type="Pfam" id="PF13937">
    <property type="entry name" value="DUF4212"/>
    <property type="match status" value="1"/>
</dbReference>
<keyword evidence="1" id="KW-1133">Transmembrane helix</keyword>
<accession>A0ABU4RX03</accession>
<dbReference type="RefSeq" id="WP_302723114.1">
    <property type="nucleotide sequence ID" value="NZ_JAULRU010000583.1"/>
</dbReference>
<feature type="transmembrane region" description="Helical" evidence="1">
    <location>
        <begin position="20"/>
        <end position="40"/>
    </location>
</feature>